<proteinExistence type="predicted"/>
<keyword evidence="2" id="KW-1185">Reference proteome</keyword>
<dbReference type="OrthoDB" id="9815339at2"/>
<comment type="caution">
    <text evidence="1">The sequence shown here is derived from an EMBL/GenBank/DDBJ whole genome shotgun (WGS) entry which is preliminary data.</text>
</comment>
<evidence type="ECO:0000313" key="2">
    <source>
        <dbReference type="Proteomes" id="UP000280444"/>
    </source>
</evidence>
<dbReference type="Pfam" id="PF05045">
    <property type="entry name" value="RgpF"/>
    <property type="match status" value="1"/>
</dbReference>
<name>A0A3P1SEL7_9ACTO</name>
<reference evidence="1 2" key="1">
    <citation type="submission" date="2018-11" db="EMBL/GenBank/DDBJ databases">
        <title>Genomes From Bacteria Associated with the Canine Oral Cavity: a Test Case for Automated Genome-Based Taxonomic Assignment.</title>
        <authorList>
            <person name="Coil D.A."/>
            <person name="Jospin G."/>
            <person name="Darling A.E."/>
            <person name="Wallis C."/>
            <person name="Davis I.J."/>
            <person name="Harris S."/>
            <person name="Eisen J.A."/>
            <person name="Holcombe L.J."/>
            <person name="O'Flynn C."/>
        </authorList>
    </citation>
    <scope>NUCLEOTIDE SEQUENCE [LARGE SCALE GENOMIC DNA]</scope>
    <source>
        <strain evidence="1 2">OH770</strain>
    </source>
</reference>
<organism evidence="1 2">
    <name type="scientific">Schaalia canis</name>
    <dbReference type="NCBI Taxonomy" id="100469"/>
    <lineage>
        <taxon>Bacteria</taxon>
        <taxon>Bacillati</taxon>
        <taxon>Actinomycetota</taxon>
        <taxon>Actinomycetes</taxon>
        <taxon>Actinomycetales</taxon>
        <taxon>Actinomycetaceae</taxon>
        <taxon>Schaalia</taxon>
    </lineage>
</organism>
<keyword evidence="1" id="KW-0808">Transferase</keyword>
<sequence>MIKTRQRRPLVSYLAPPSTIQVEQGDLSAISTERIALIAQYSAAPDQPRSLSEYVAALARAGFTPIIISTCPSEDPLEFPHGLHPSTVVLRRPNIGYDFGSWASALAFLPQVKTANTVLLTNDSLLGPFSDIQQILEWACEPGPDIRSLTSSHQYVLHHQSYFLAFRGGILADPAWEEFFARIRVEPDKERIVLRYEIELSRAAFSEGYSVESYVSAPELGCPDDNPTIEGWKAILDEGIPFVKRTMLTHPDLDTQVREVRAEVAARYLTNIDLW</sequence>
<dbReference type="InterPro" id="IPR007739">
    <property type="entry name" value="RgpF"/>
</dbReference>
<dbReference type="AlphaFoldDB" id="A0A3P1SEL7"/>
<dbReference type="Proteomes" id="UP000280444">
    <property type="component" value="Unassembled WGS sequence"/>
</dbReference>
<gene>
    <name evidence="1" type="ORF">EII11_04090</name>
</gene>
<dbReference type="EMBL" id="RQZF01000003">
    <property type="protein sequence ID" value="RRC95466.1"/>
    <property type="molecule type" value="Genomic_DNA"/>
</dbReference>
<dbReference type="GO" id="GO:0016740">
    <property type="term" value="F:transferase activity"/>
    <property type="evidence" value="ECO:0007669"/>
    <property type="project" value="UniProtKB-KW"/>
</dbReference>
<evidence type="ECO:0000313" key="1">
    <source>
        <dbReference type="EMBL" id="RRC95466.1"/>
    </source>
</evidence>
<accession>A0A3P1SEL7</accession>
<protein>
    <submittedName>
        <fullName evidence="1">Glycosyltransferase</fullName>
    </submittedName>
</protein>